<comment type="caution">
    <text evidence="3">The sequence shown here is derived from an EMBL/GenBank/DDBJ whole genome shotgun (WGS) entry which is preliminary data.</text>
</comment>
<dbReference type="RefSeq" id="WP_390262344.1">
    <property type="nucleotide sequence ID" value="NZ_JBHUGH010000009.1"/>
</dbReference>
<dbReference type="InterPro" id="IPR011008">
    <property type="entry name" value="Dimeric_a/b-barrel"/>
</dbReference>
<sequence>MFVLMRCLHRPGQDAARDTHRPAHRAWVGSGGEGRVSVLIGSALLGPDGASVGNFGVLEAPDLATARAFAEGDPFHKAGIVAQIDLTPLPDTFQADRIANPMSPRL</sequence>
<proteinExistence type="inferred from homology"/>
<reference evidence="4" key="1">
    <citation type="journal article" date="2019" name="Int. J. Syst. Evol. Microbiol.">
        <title>The Global Catalogue of Microorganisms (GCM) 10K type strain sequencing project: providing services to taxonomists for standard genome sequencing and annotation.</title>
        <authorList>
            <consortium name="The Broad Institute Genomics Platform"/>
            <consortium name="The Broad Institute Genome Sequencing Center for Infectious Disease"/>
            <person name="Wu L."/>
            <person name="Ma J."/>
        </authorList>
    </citation>
    <scope>NUCLEOTIDE SEQUENCE [LARGE SCALE GENOMIC DNA]</scope>
    <source>
        <strain evidence="4">CGMCC 4.7242</strain>
    </source>
</reference>
<protein>
    <submittedName>
        <fullName evidence="3">YciI family protein</fullName>
    </submittedName>
</protein>
<dbReference type="Gene3D" id="3.30.70.1060">
    <property type="entry name" value="Dimeric alpha+beta barrel"/>
    <property type="match status" value="1"/>
</dbReference>
<feature type="domain" description="YCII-related" evidence="2">
    <location>
        <begin position="1"/>
        <end position="88"/>
    </location>
</feature>
<dbReference type="SUPFAM" id="SSF54909">
    <property type="entry name" value="Dimeric alpha+beta barrel"/>
    <property type="match status" value="1"/>
</dbReference>
<evidence type="ECO:0000256" key="1">
    <source>
        <dbReference type="ARBA" id="ARBA00007689"/>
    </source>
</evidence>
<accession>A0ABW4S6E4</accession>
<dbReference type="EMBL" id="JBHUGH010000009">
    <property type="protein sequence ID" value="MFD1913086.1"/>
    <property type="molecule type" value="Genomic_DNA"/>
</dbReference>
<evidence type="ECO:0000259" key="2">
    <source>
        <dbReference type="Pfam" id="PF03795"/>
    </source>
</evidence>
<keyword evidence="4" id="KW-1185">Reference proteome</keyword>
<dbReference type="Pfam" id="PF03795">
    <property type="entry name" value="YCII"/>
    <property type="match status" value="1"/>
</dbReference>
<evidence type="ECO:0000313" key="4">
    <source>
        <dbReference type="Proteomes" id="UP001597353"/>
    </source>
</evidence>
<comment type="similarity">
    <text evidence="1">Belongs to the YciI family.</text>
</comment>
<dbReference type="InterPro" id="IPR005545">
    <property type="entry name" value="YCII"/>
</dbReference>
<name>A0ABW4S6E4_9RHOB</name>
<organism evidence="3 4">
    <name type="scientific">Halodurantibacterium flavum</name>
    <dbReference type="NCBI Taxonomy" id="1382802"/>
    <lineage>
        <taxon>Bacteria</taxon>
        <taxon>Pseudomonadati</taxon>
        <taxon>Pseudomonadota</taxon>
        <taxon>Alphaproteobacteria</taxon>
        <taxon>Rhodobacterales</taxon>
        <taxon>Paracoccaceae</taxon>
        <taxon>Halodurantibacterium</taxon>
    </lineage>
</organism>
<evidence type="ECO:0000313" key="3">
    <source>
        <dbReference type="EMBL" id="MFD1913086.1"/>
    </source>
</evidence>
<dbReference type="Proteomes" id="UP001597353">
    <property type="component" value="Unassembled WGS sequence"/>
</dbReference>
<gene>
    <name evidence="3" type="ORF">ACFSGJ_12765</name>
</gene>